<keyword evidence="3" id="KW-1185">Reference proteome</keyword>
<accession>A0A059FA67</accession>
<evidence type="ECO:0000313" key="2">
    <source>
        <dbReference type="EMBL" id="KCZ87499.1"/>
    </source>
</evidence>
<reference evidence="2 3" key="1">
    <citation type="journal article" date="2014" name="Antonie Van Leeuwenhoek">
        <title>Hyphomonas beringensis sp. nov. and Hyphomonas chukchiensis sp. nov., isolated from surface seawater of the Bering Sea and Chukchi Sea.</title>
        <authorList>
            <person name="Li C."/>
            <person name="Lai Q."/>
            <person name="Li G."/>
            <person name="Dong C."/>
            <person name="Wang J."/>
            <person name="Liao Y."/>
            <person name="Shao Z."/>
        </authorList>
    </citation>
    <scope>NUCLEOTIDE SEQUENCE [LARGE SCALE GENOMIC DNA]</scope>
    <source>
        <strain evidence="2 3">VP2</strain>
    </source>
</reference>
<organism evidence="2 3">
    <name type="scientific">Hyphomonas jannaschiana VP2</name>
    <dbReference type="NCBI Taxonomy" id="1280952"/>
    <lineage>
        <taxon>Bacteria</taxon>
        <taxon>Pseudomonadati</taxon>
        <taxon>Pseudomonadota</taxon>
        <taxon>Alphaproteobacteria</taxon>
        <taxon>Hyphomonadales</taxon>
        <taxon>Hyphomonadaceae</taxon>
        <taxon>Hyphomonas</taxon>
    </lineage>
</organism>
<sequence length="665" mass="73787">MSMMFAGSVLPSASAQSPSDCGKLGAEIELIRIPQPPQNSSGYGPVGPGEIDAAKVIGVQVGCAGEAANLKKGDAIFKIDGSFISANPDDPNFISKLLANAGGQDGTFSVTVGRGGRAGPHSIPTDLKIRPVAPKPSAPILAASPKANLAKWPETLADRGKPRNTLAYATDRIAVYGTDDSQRYYIIYDTAKDESLFGSEESRLELDAVMKAASKKMFPAKSKLSLPGLIGVGYFLNDHYTDPFNPQNELSPFTVKTSVYAEYGSRAEWYFGGDKLAQVAGKPPYSQAAFEALLAEYNQKVDKSNQDQIAEREFAKTASQNGYLTISQSEAQYEDLRDRARTSAAKKYGYVSWPNSTWALAPNTYSREASNPYKSSTVRTVFSGDYVGDEGVRQGILWAYVIAKDARCNANIVNGQSRSYTLIQDTSYFNMGWYVPRMSKNTHTLMVDGRLAGFLRGNRGQSFWDIVPQAQAENMYWFFNKVECGSPEMRQLEENLYRMMAGQRSLQKEKAGSQGTRKEKEFYTEGGREFFGLYSIAPSTTKLAPFYANGVRTTYRDVIRKYMSADGSYDWSNRRFFKDDSGNTYGFFYRENPYEDNDPFLRVRVVKLNPADIAYIIKVSTDGKVPFSYQAPILRKNPLGHLMWRFDYGIQDLNPEGGIQVFSPE</sequence>
<dbReference type="AlphaFoldDB" id="A0A059FA67"/>
<feature type="region of interest" description="Disordered" evidence="1">
    <location>
        <begin position="1"/>
        <end position="20"/>
    </location>
</feature>
<gene>
    <name evidence="2" type="ORF">HJA_13205</name>
</gene>
<dbReference type="Proteomes" id="UP000024816">
    <property type="component" value="Unassembled WGS sequence"/>
</dbReference>
<evidence type="ECO:0000256" key="1">
    <source>
        <dbReference type="SAM" id="MobiDB-lite"/>
    </source>
</evidence>
<evidence type="ECO:0008006" key="4">
    <source>
        <dbReference type="Google" id="ProtNLM"/>
    </source>
</evidence>
<name>A0A059FA67_9PROT</name>
<evidence type="ECO:0000313" key="3">
    <source>
        <dbReference type="Proteomes" id="UP000024816"/>
    </source>
</evidence>
<protein>
    <recommendedName>
        <fullName evidence="4">PDZ domain-containing protein</fullName>
    </recommendedName>
</protein>
<proteinExistence type="predicted"/>
<comment type="caution">
    <text evidence="2">The sequence shown here is derived from an EMBL/GenBank/DDBJ whole genome shotgun (WGS) entry which is preliminary data.</text>
</comment>
<dbReference type="PATRIC" id="fig|1280952.3.peg.2642"/>
<dbReference type="EMBL" id="ARYJ01000008">
    <property type="protein sequence ID" value="KCZ87499.1"/>
    <property type="molecule type" value="Genomic_DNA"/>
</dbReference>